<dbReference type="RefSeq" id="WP_380138739.1">
    <property type="nucleotide sequence ID" value="NZ_JBHLUI010000010.1"/>
</dbReference>
<dbReference type="Pfam" id="PF00702">
    <property type="entry name" value="Hydrolase"/>
    <property type="match status" value="1"/>
</dbReference>
<dbReference type="Gene3D" id="1.10.150.240">
    <property type="entry name" value="Putative phosphatase, domain 2"/>
    <property type="match status" value="1"/>
</dbReference>
<dbReference type="InterPro" id="IPR050155">
    <property type="entry name" value="HAD-like_hydrolase_sf"/>
</dbReference>
<comment type="caution">
    <text evidence="1">The sequence shown here is derived from an EMBL/GenBank/DDBJ whole genome shotgun (WGS) entry which is preliminary data.</text>
</comment>
<proteinExistence type="predicted"/>
<dbReference type="InterPro" id="IPR023214">
    <property type="entry name" value="HAD_sf"/>
</dbReference>
<gene>
    <name evidence="1" type="ORF">ACFFVI_11880</name>
</gene>
<organism evidence="1 2">
    <name type="scientific">Kineococcus gynurae</name>
    <dbReference type="NCBI Taxonomy" id="452979"/>
    <lineage>
        <taxon>Bacteria</taxon>
        <taxon>Bacillati</taxon>
        <taxon>Actinomycetota</taxon>
        <taxon>Actinomycetes</taxon>
        <taxon>Kineosporiales</taxon>
        <taxon>Kineosporiaceae</taxon>
        <taxon>Kineococcus</taxon>
    </lineage>
</organism>
<dbReference type="Gene3D" id="3.40.50.1000">
    <property type="entry name" value="HAD superfamily/HAD-like"/>
    <property type="match status" value="1"/>
</dbReference>
<dbReference type="SFLD" id="SFLDG01129">
    <property type="entry name" value="C1.5:_HAD__Beta-PGM__Phosphata"/>
    <property type="match status" value="1"/>
</dbReference>
<keyword evidence="2" id="KW-1185">Reference proteome</keyword>
<accession>A0ABV5LUD6</accession>
<sequence length="226" mass="24514">MTGRGTVHDTALLDVDGTLVDTNYQHALAWFRAFRRVGVTRPVWRIHRAVGMGGDQLVGAVAGEEVEREHGDTLRDLWAEEIEKLLPEVQPFEGAAELLLELRRRGWRVVLASSGQESHVERFLDLLGARDLVQARTSSDDADATKPAPDLLRAALERVDGKGGVVLGDATWDCLAAQNAGMPSVAVRTGGFSVEELRDAGAAHVADSLPELLRDLDDTPLRAPTP</sequence>
<keyword evidence="1" id="KW-0378">Hydrolase</keyword>
<dbReference type="Proteomes" id="UP001589748">
    <property type="component" value="Unassembled WGS sequence"/>
</dbReference>
<protein>
    <submittedName>
        <fullName evidence="1">HAD family hydrolase</fullName>
        <ecNumber evidence="1">3.-.-.-</ecNumber>
    </submittedName>
</protein>
<dbReference type="SUPFAM" id="SSF56784">
    <property type="entry name" value="HAD-like"/>
    <property type="match status" value="1"/>
</dbReference>
<dbReference type="InterPro" id="IPR036412">
    <property type="entry name" value="HAD-like_sf"/>
</dbReference>
<evidence type="ECO:0000313" key="1">
    <source>
        <dbReference type="EMBL" id="MFB9377665.1"/>
    </source>
</evidence>
<dbReference type="NCBIfam" id="TIGR01549">
    <property type="entry name" value="HAD-SF-IA-v1"/>
    <property type="match status" value="1"/>
</dbReference>
<dbReference type="InterPro" id="IPR006439">
    <property type="entry name" value="HAD-SF_hydro_IA"/>
</dbReference>
<dbReference type="PANTHER" id="PTHR43434">
    <property type="entry name" value="PHOSPHOGLYCOLATE PHOSPHATASE"/>
    <property type="match status" value="1"/>
</dbReference>
<dbReference type="GO" id="GO:0016787">
    <property type="term" value="F:hydrolase activity"/>
    <property type="evidence" value="ECO:0007669"/>
    <property type="project" value="UniProtKB-KW"/>
</dbReference>
<reference evidence="1 2" key="1">
    <citation type="submission" date="2024-09" db="EMBL/GenBank/DDBJ databases">
        <authorList>
            <person name="Sun Q."/>
            <person name="Mori K."/>
        </authorList>
    </citation>
    <scope>NUCLEOTIDE SEQUENCE [LARGE SCALE GENOMIC DNA]</scope>
    <source>
        <strain evidence="1 2">TISTR 1856</strain>
    </source>
</reference>
<dbReference type="PANTHER" id="PTHR43434:SF16">
    <property type="entry name" value="BLL8046 PROTEIN"/>
    <property type="match status" value="1"/>
</dbReference>
<name>A0ABV5LUD6_9ACTN</name>
<dbReference type="InterPro" id="IPR023198">
    <property type="entry name" value="PGP-like_dom2"/>
</dbReference>
<dbReference type="EC" id="3.-.-.-" evidence="1"/>
<dbReference type="SFLD" id="SFLDS00003">
    <property type="entry name" value="Haloacid_Dehalogenase"/>
    <property type="match status" value="1"/>
</dbReference>
<evidence type="ECO:0000313" key="2">
    <source>
        <dbReference type="Proteomes" id="UP001589748"/>
    </source>
</evidence>
<dbReference type="EMBL" id="JBHMDM010000005">
    <property type="protein sequence ID" value="MFB9377665.1"/>
    <property type="molecule type" value="Genomic_DNA"/>
</dbReference>